<organism evidence="1 2">
    <name type="scientific">Albugo candida</name>
    <dbReference type="NCBI Taxonomy" id="65357"/>
    <lineage>
        <taxon>Eukaryota</taxon>
        <taxon>Sar</taxon>
        <taxon>Stramenopiles</taxon>
        <taxon>Oomycota</taxon>
        <taxon>Peronosporomycetes</taxon>
        <taxon>Albuginales</taxon>
        <taxon>Albuginaceae</taxon>
        <taxon>Albugo</taxon>
    </lineage>
</organism>
<dbReference type="InParanoid" id="A0A024GIK2"/>
<dbReference type="AlphaFoldDB" id="A0A024GIK2"/>
<sequence length="112" mass="12840">MATDRLSIMFSYVSSSALINDQNNWNESNSKWRHPKRNVARVVATDSDAAIPNHSPVASFAVLQYSFIQKCRVFHDASLVITWIRESSEYAQCWKQRGITLNQNMPIESEFS</sequence>
<comment type="caution">
    <text evidence="1">The sequence shown here is derived from an EMBL/GenBank/DDBJ whole genome shotgun (WGS) entry which is preliminary data.</text>
</comment>
<reference evidence="1 2" key="1">
    <citation type="submission" date="2012-05" db="EMBL/GenBank/DDBJ databases">
        <title>Recombination and specialization in a pathogen metapopulation.</title>
        <authorList>
            <person name="Gardiner A."/>
            <person name="Kemen E."/>
            <person name="Schultz-Larsen T."/>
            <person name="MacLean D."/>
            <person name="Van Oosterhout C."/>
            <person name="Jones J.D.G."/>
        </authorList>
    </citation>
    <scope>NUCLEOTIDE SEQUENCE [LARGE SCALE GENOMIC DNA]</scope>
    <source>
        <strain evidence="1 2">Ac Nc2</strain>
    </source>
</reference>
<accession>A0A024GIK2</accession>
<evidence type="ECO:0000313" key="2">
    <source>
        <dbReference type="Proteomes" id="UP000053237"/>
    </source>
</evidence>
<protein>
    <submittedName>
        <fullName evidence="1">Uncharacterized protein</fullName>
    </submittedName>
</protein>
<dbReference type="EMBL" id="CAIX01000124">
    <property type="protein sequence ID" value="CCI46347.1"/>
    <property type="molecule type" value="Genomic_DNA"/>
</dbReference>
<name>A0A024GIK2_9STRA</name>
<gene>
    <name evidence="1" type="ORF">BN9_072760</name>
</gene>
<evidence type="ECO:0000313" key="1">
    <source>
        <dbReference type="EMBL" id="CCI46347.1"/>
    </source>
</evidence>
<dbReference type="Proteomes" id="UP000053237">
    <property type="component" value="Unassembled WGS sequence"/>
</dbReference>
<keyword evidence="2" id="KW-1185">Reference proteome</keyword>
<proteinExistence type="predicted"/>